<dbReference type="PANTHER" id="PTHR43639">
    <property type="entry name" value="OXIDOREDUCTASE, SHORT-CHAIN DEHYDROGENASE/REDUCTASE FAMILY (AFU_ORTHOLOGUE AFUA_5G02870)"/>
    <property type="match status" value="1"/>
</dbReference>
<dbReference type="HOGENOM" id="CLU_010194_1_3_1"/>
<dbReference type="STRING" id="1858805.M5G420"/>
<reference evidence="4 5" key="1">
    <citation type="journal article" date="2012" name="Science">
        <title>The Paleozoic origin of enzymatic lignin decomposition reconstructed from 31 fungal genomes.</title>
        <authorList>
            <person name="Floudas D."/>
            <person name="Binder M."/>
            <person name="Riley R."/>
            <person name="Barry K."/>
            <person name="Blanchette R.A."/>
            <person name="Henrissat B."/>
            <person name="Martinez A.T."/>
            <person name="Otillar R."/>
            <person name="Spatafora J.W."/>
            <person name="Yadav J.S."/>
            <person name="Aerts A."/>
            <person name="Benoit I."/>
            <person name="Boyd A."/>
            <person name="Carlson A."/>
            <person name="Copeland A."/>
            <person name="Coutinho P.M."/>
            <person name="de Vries R.P."/>
            <person name="Ferreira P."/>
            <person name="Findley K."/>
            <person name="Foster B."/>
            <person name="Gaskell J."/>
            <person name="Glotzer D."/>
            <person name="Gorecki P."/>
            <person name="Heitman J."/>
            <person name="Hesse C."/>
            <person name="Hori C."/>
            <person name="Igarashi K."/>
            <person name="Jurgens J.A."/>
            <person name="Kallen N."/>
            <person name="Kersten P."/>
            <person name="Kohler A."/>
            <person name="Kuees U."/>
            <person name="Kumar T.K.A."/>
            <person name="Kuo A."/>
            <person name="LaButti K."/>
            <person name="Larrondo L.F."/>
            <person name="Lindquist E."/>
            <person name="Ling A."/>
            <person name="Lombard V."/>
            <person name="Lucas S."/>
            <person name="Lundell T."/>
            <person name="Martin R."/>
            <person name="McLaughlin D.J."/>
            <person name="Morgenstern I."/>
            <person name="Morin E."/>
            <person name="Murat C."/>
            <person name="Nagy L.G."/>
            <person name="Nolan M."/>
            <person name="Ohm R.A."/>
            <person name="Patyshakuliyeva A."/>
            <person name="Rokas A."/>
            <person name="Ruiz-Duenas F.J."/>
            <person name="Sabat G."/>
            <person name="Salamov A."/>
            <person name="Samejima M."/>
            <person name="Schmutz J."/>
            <person name="Slot J.C."/>
            <person name="St John F."/>
            <person name="Stenlid J."/>
            <person name="Sun H."/>
            <person name="Sun S."/>
            <person name="Syed K."/>
            <person name="Tsang A."/>
            <person name="Wiebenga A."/>
            <person name="Young D."/>
            <person name="Pisabarro A."/>
            <person name="Eastwood D.C."/>
            <person name="Martin F."/>
            <person name="Cullen D."/>
            <person name="Grigoriev I.V."/>
            <person name="Hibbett D.S."/>
        </authorList>
    </citation>
    <scope>NUCLEOTIDE SEQUENCE [LARGE SCALE GENOMIC DNA]</scope>
    <source>
        <strain evidence="4 5">DJM-731 SS1</strain>
    </source>
</reference>
<sequence length="259" mass="27329">MPATYPELKGKVALITGSSRGIGKEYALALGAQGVNVVINYHSSAETAAAVVDAVKQAGGDAIAVQGNVSNVSDIAALFEQAKKHFGKIDIVISNAGVEHFSDLDKTTEDDFDRTFGTNIRAQFFVAQQAYRHVTHNGGRVILTSSISKEMSIPRHSVYASSKGAVEVMVRNMKADFGPLGVTINAVAPGGTMTDMAAQSARDYIPGGKDKTDAEILALIKRMSPLGRPGYAKDISNAVLFLVSDEAGWINGQTIQVSG</sequence>
<keyword evidence="2" id="KW-0560">Oxidoreductase</keyword>
<evidence type="ECO:0000313" key="5">
    <source>
        <dbReference type="Proteomes" id="UP000030653"/>
    </source>
</evidence>
<keyword evidence="5" id="KW-1185">Reference proteome</keyword>
<dbReference type="PRINTS" id="PR00081">
    <property type="entry name" value="GDHRDH"/>
</dbReference>
<evidence type="ECO:0000259" key="3">
    <source>
        <dbReference type="SMART" id="SM00822"/>
    </source>
</evidence>
<dbReference type="GeneID" id="63690005"/>
<dbReference type="PRINTS" id="PR00080">
    <property type="entry name" value="SDRFAMILY"/>
</dbReference>
<dbReference type="OrthoDB" id="5327538at2759"/>
<dbReference type="GO" id="GO:0016491">
    <property type="term" value="F:oxidoreductase activity"/>
    <property type="evidence" value="ECO:0007669"/>
    <property type="project" value="UniProtKB-KW"/>
</dbReference>
<evidence type="ECO:0000313" key="4">
    <source>
        <dbReference type="EMBL" id="EJU03424.1"/>
    </source>
</evidence>
<accession>M5G420</accession>
<evidence type="ECO:0000256" key="1">
    <source>
        <dbReference type="ARBA" id="ARBA00006484"/>
    </source>
</evidence>
<dbReference type="EMBL" id="JH795859">
    <property type="protein sequence ID" value="EJU03424.1"/>
    <property type="molecule type" value="Genomic_DNA"/>
</dbReference>
<dbReference type="Proteomes" id="UP000030653">
    <property type="component" value="Unassembled WGS sequence"/>
</dbReference>
<protein>
    <submittedName>
        <fullName evidence="4">Hydroxysteroid dehydrogenase</fullName>
    </submittedName>
</protein>
<comment type="similarity">
    <text evidence="1">Belongs to the short-chain dehydrogenases/reductases (SDR) family.</text>
</comment>
<dbReference type="OMA" id="PKPFIEH"/>
<dbReference type="AlphaFoldDB" id="M5G420"/>
<dbReference type="SUPFAM" id="SSF51735">
    <property type="entry name" value="NAD(P)-binding Rossmann-fold domains"/>
    <property type="match status" value="1"/>
</dbReference>
<dbReference type="InterPro" id="IPR057326">
    <property type="entry name" value="KR_dom"/>
</dbReference>
<proteinExistence type="inferred from homology"/>
<name>M5G420_DACPD</name>
<dbReference type="SMART" id="SM00822">
    <property type="entry name" value="PKS_KR"/>
    <property type="match status" value="1"/>
</dbReference>
<dbReference type="RefSeq" id="XP_040630318.1">
    <property type="nucleotide sequence ID" value="XM_040774943.1"/>
</dbReference>
<dbReference type="Gene3D" id="3.40.50.720">
    <property type="entry name" value="NAD(P)-binding Rossmann-like Domain"/>
    <property type="match status" value="1"/>
</dbReference>
<feature type="domain" description="Ketoreductase" evidence="3">
    <location>
        <begin position="11"/>
        <end position="196"/>
    </location>
</feature>
<dbReference type="InterPro" id="IPR002347">
    <property type="entry name" value="SDR_fam"/>
</dbReference>
<dbReference type="PANTHER" id="PTHR43639:SF1">
    <property type="entry name" value="SHORT-CHAIN DEHYDROGENASE_REDUCTASE FAMILY PROTEIN"/>
    <property type="match status" value="1"/>
</dbReference>
<evidence type="ECO:0000256" key="2">
    <source>
        <dbReference type="ARBA" id="ARBA00023002"/>
    </source>
</evidence>
<organism evidence="4 5">
    <name type="scientific">Dacryopinax primogenitus (strain DJM 731)</name>
    <name type="common">Brown rot fungus</name>
    <dbReference type="NCBI Taxonomy" id="1858805"/>
    <lineage>
        <taxon>Eukaryota</taxon>
        <taxon>Fungi</taxon>
        <taxon>Dikarya</taxon>
        <taxon>Basidiomycota</taxon>
        <taxon>Agaricomycotina</taxon>
        <taxon>Dacrymycetes</taxon>
        <taxon>Dacrymycetales</taxon>
        <taxon>Dacrymycetaceae</taxon>
        <taxon>Dacryopinax</taxon>
    </lineage>
</organism>
<dbReference type="InterPro" id="IPR036291">
    <property type="entry name" value="NAD(P)-bd_dom_sf"/>
</dbReference>
<dbReference type="FunFam" id="3.40.50.720:FF:000084">
    <property type="entry name" value="Short-chain dehydrogenase reductase"/>
    <property type="match status" value="1"/>
</dbReference>
<gene>
    <name evidence="4" type="ORF">DACRYDRAFT_49842</name>
</gene>
<dbReference type="Pfam" id="PF13561">
    <property type="entry name" value="adh_short_C2"/>
    <property type="match status" value="1"/>
</dbReference>